<name>A0ABN8YVR2_RANTA</name>
<organism evidence="2 3">
    <name type="scientific">Rangifer tarandus platyrhynchus</name>
    <name type="common">Svalbard reindeer</name>
    <dbReference type="NCBI Taxonomy" id="3082113"/>
    <lineage>
        <taxon>Eukaryota</taxon>
        <taxon>Metazoa</taxon>
        <taxon>Chordata</taxon>
        <taxon>Craniata</taxon>
        <taxon>Vertebrata</taxon>
        <taxon>Euteleostomi</taxon>
        <taxon>Mammalia</taxon>
        <taxon>Eutheria</taxon>
        <taxon>Laurasiatheria</taxon>
        <taxon>Artiodactyla</taxon>
        <taxon>Ruminantia</taxon>
        <taxon>Pecora</taxon>
        <taxon>Cervidae</taxon>
        <taxon>Odocoileinae</taxon>
        <taxon>Rangifer</taxon>
    </lineage>
</organism>
<protein>
    <submittedName>
        <fullName evidence="2">Uncharacterized protein</fullName>
    </submittedName>
</protein>
<proteinExistence type="predicted"/>
<feature type="region of interest" description="Disordered" evidence="1">
    <location>
        <begin position="127"/>
        <end position="162"/>
    </location>
</feature>
<accession>A0ABN8YVR2</accession>
<evidence type="ECO:0000256" key="1">
    <source>
        <dbReference type="SAM" id="MobiDB-lite"/>
    </source>
</evidence>
<keyword evidence="3" id="KW-1185">Reference proteome</keyword>
<reference evidence="2" key="1">
    <citation type="submission" date="2023-04" db="EMBL/GenBank/DDBJ databases">
        <authorList>
            <consortium name="ELIXIR-Norway"/>
        </authorList>
    </citation>
    <scope>NUCLEOTIDE SEQUENCE [LARGE SCALE GENOMIC DNA]</scope>
</reference>
<dbReference type="Proteomes" id="UP001176941">
    <property type="component" value="Chromosome 21"/>
</dbReference>
<evidence type="ECO:0000313" key="3">
    <source>
        <dbReference type="Proteomes" id="UP001176941"/>
    </source>
</evidence>
<evidence type="ECO:0000313" key="2">
    <source>
        <dbReference type="EMBL" id="CAI9163769.1"/>
    </source>
</evidence>
<feature type="compositionally biased region" description="Low complexity" evidence="1">
    <location>
        <begin position="127"/>
        <end position="138"/>
    </location>
</feature>
<dbReference type="EMBL" id="OX459957">
    <property type="protein sequence ID" value="CAI9163769.1"/>
    <property type="molecule type" value="Genomic_DNA"/>
</dbReference>
<gene>
    <name evidence="2" type="ORF">MRATA1EN1_LOCUS12731</name>
</gene>
<sequence>MWTERVGGRREGQAGGPCLCLILAFPNSLYPPHLGTTVRGYRDHLEPGLNCLPLACSNSLHFGHFPQHDCNSRPWTCFQSLRPRPTSQASFVGLGWTFSPSAHLAYFLVPQTCYPLVPSHPINAASASLPPASSSLRPPLDPAVHPSSCGMPSPSPRVQSPA</sequence>